<dbReference type="GO" id="GO:0005524">
    <property type="term" value="F:ATP binding"/>
    <property type="evidence" value="ECO:0007669"/>
    <property type="project" value="UniProtKB-KW"/>
</dbReference>
<dbReference type="AlphaFoldDB" id="A2F6K9"/>
<dbReference type="GO" id="GO:0004714">
    <property type="term" value="F:transmembrane receptor protein tyrosine kinase activity"/>
    <property type="evidence" value="ECO:0007669"/>
    <property type="project" value="UniProtKB-EC"/>
</dbReference>
<evidence type="ECO:0000313" key="19">
    <source>
        <dbReference type="Proteomes" id="UP000001542"/>
    </source>
</evidence>
<dbReference type="InParanoid" id="A2F6K9"/>
<comment type="subcellular location">
    <subcellularLocation>
        <location evidence="1">Cell membrane</location>
        <topology evidence="1">Single-pass type I membrane protein</topology>
    </subcellularLocation>
</comment>
<name>A2F6K9_TRIV3</name>
<keyword evidence="4" id="KW-0808">Transferase</keyword>
<dbReference type="RefSeq" id="XP_001312384.1">
    <property type="nucleotide sequence ID" value="XM_001312383.1"/>
</dbReference>
<gene>
    <name evidence="18" type="ORF">TVAG_052970</name>
</gene>
<evidence type="ECO:0000256" key="1">
    <source>
        <dbReference type="ARBA" id="ARBA00004251"/>
    </source>
</evidence>
<dbReference type="Pfam" id="PF12810">
    <property type="entry name" value="ALK_LTK_GRD"/>
    <property type="match status" value="1"/>
</dbReference>
<reference evidence="18" key="2">
    <citation type="journal article" date="2007" name="Science">
        <title>Draft genome sequence of the sexually transmitted pathogen Trichomonas vaginalis.</title>
        <authorList>
            <person name="Carlton J.M."/>
            <person name="Hirt R.P."/>
            <person name="Silva J.C."/>
            <person name="Delcher A.L."/>
            <person name="Schatz M."/>
            <person name="Zhao Q."/>
            <person name="Wortman J.R."/>
            <person name="Bidwell S.L."/>
            <person name="Alsmark U.C.M."/>
            <person name="Besteiro S."/>
            <person name="Sicheritz-Ponten T."/>
            <person name="Noel C.J."/>
            <person name="Dacks J.B."/>
            <person name="Foster P.G."/>
            <person name="Simillion C."/>
            <person name="Van de Peer Y."/>
            <person name="Miranda-Saavedra D."/>
            <person name="Barton G.J."/>
            <person name="Westrop G.D."/>
            <person name="Mueller S."/>
            <person name="Dessi D."/>
            <person name="Fiori P.L."/>
            <person name="Ren Q."/>
            <person name="Paulsen I."/>
            <person name="Zhang H."/>
            <person name="Bastida-Corcuera F.D."/>
            <person name="Simoes-Barbosa A."/>
            <person name="Brown M.T."/>
            <person name="Hayes R.D."/>
            <person name="Mukherjee M."/>
            <person name="Okumura C.Y."/>
            <person name="Schneider R."/>
            <person name="Smith A.J."/>
            <person name="Vanacova S."/>
            <person name="Villalvazo M."/>
            <person name="Haas B.J."/>
            <person name="Pertea M."/>
            <person name="Feldblyum T.V."/>
            <person name="Utterback T.R."/>
            <person name="Shu C.L."/>
            <person name="Osoegawa K."/>
            <person name="de Jong P.J."/>
            <person name="Hrdy I."/>
            <person name="Horvathova L."/>
            <person name="Zubacova Z."/>
            <person name="Dolezal P."/>
            <person name="Malik S.B."/>
            <person name="Logsdon J.M. Jr."/>
            <person name="Henze K."/>
            <person name="Gupta A."/>
            <person name="Wang C.C."/>
            <person name="Dunne R.L."/>
            <person name="Upcroft J.A."/>
            <person name="Upcroft P."/>
            <person name="White O."/>
            <person name="Salzberg S.L."/>
            <person name="Tang P."/>
            <person name="Chiu C.-H."/>
            <person name="Lee Y.-S."/>
            <person name="Embley T.M."/>
            <person name="Coombs G.H."/>
            <person name="Mottram J.C."/>
            <person name="Tachezy J."/>
            <person name="Fraser-Liggett C.M."/>
            <person name="Johnson P.J."/>
        </authorList>
    </citation>
    <scope>NUCLEOTIDE SEQUENCE [LARGE SCALE GENOMIC DNA]</scope>
    <source>
        <strain evidence="18">G3</strain>
    </source>
</reference>
<accession>A2F6K9</accession>
<keyword evidence="11" id="KW-0472">Membrane</keyword>
<keyword evidence="13" id="KW-1015">Disulfide bond</keyword>
<dbReference type="Proteomes" id="UP000001542">
    <property type="component" value="Unassembled WGS sequence"/>
</dbReference>
<dbReference type="InterPro" id="IPR055163">
    <property type="entry name" value="ALK/LTK-like_GRD"/>
</dbReference>
<evidence type="ECO:0000256" key="7">
    <source>
        <dbReference type="ARBA" id="ARBA00022741"/>
    </source>
</evidence>
<dbReference type="GO" id="GO:0005886">
    <property type="term" value="C:plasma membrane"/>
    <property type="evidence" value="ECO:0007669"/>
    <property type="project" value="UniProtKB-SubCell"/>
</dbReference>
<evidence type="ECO:0000256" key="6">
    <source>
        <dbReference type="ARBA" id="ARBA00022729"/>
    </source>
</evidence>
<keyword evidence="14" id="KW-0675">Receptor</keyword>
<evidence type="ECO:0000256" key="5">
    <source>
        <dbReference type="ARBA" id="ARBA00022692"/>
    </source>
</evidence>
<keyword evidence="3" id="KW-1003">Cell membrane</keyword>
<evidence type="ECO:0000256" key="4">
    <source>
        <dbReference type="ARBA" id="ARBA00022679"/>
    </source>
</evidence>
<dbReference type="EC" id="2.7.10.1" evidence="2"/>
<sequence>MTKPSGGCGGGGKGGLPYSAEYWAGSGGGGATILYYETQKLASRIMVSGGGGGGLYSGCASHPGYAGGLIAGNGGSFQSNLVSKGGSQNFGTENGVGQDGRNSIGKSCGAEGNPGCGGGYRGGTTTTVTGEDSDVSGSGGSSYVSGHPGCLLNSLASFFDANCGRKYVSGDPGCQTNLLASFYDTKILSGNKYFDLPNGTNSLGNPSHGHLQITKSKAFMS</sequence>
<dbReference type="EMBL" id="DS113637">
    <property type="protein sequence ID" value="EAX99454.1"/>
    <property type="molecule type" value="Genomic_DNA"/>
</dbReference>
<protein>
    <recommendedName>
        <fullName evidence="2">receptor protein-tyrosine kinase</fullName>
        <ecNumber evidence="2">2.7.10.1</ecNumber>
    </recommendedName>
</protein>
<evidence type="ECO:0000256" key="16">
    <source>
        <dbReference type="SAM" id="MobiDB-lite"/>
    </source>
</evidence>
<evidence type="ECO:0000256" key="15">
    <source>
        <dbReference type="ARBA" id="ARBA00023180"/>
    </source>
</evidence>
<evidence type="ECO:0000256" key="3">
    <source>
        <dbReference type="ARBA" id="ARBA00022475"/>
    </source>
</evidence>
<evidence type="ECO:0000256" key="9">
    <source>
        <dbReference type="ARBA" id="ARBA00022840"/>
    </source>
</evidence>
<evidence type="ECO:0000256" key="14">
    <source>
        <dbReference type="ARBA" id="ARBA00023170"/>
    </source>
</evidence>
<feature type="domain" description="ALK/LTK-like glycine-rich" evidence="17">
    <location>
        <begin position="4"/>
        <end position="215"/>
    </location>
</feature>
<proteinExistence type="predicted"/>
<dbReference type="VEuPathDB" id="TrichDB:TVAGG3_0055600"/>
<dbReference type="KEGG" id="tva:4757261"/>
<keyword evidence="6" id="KW-0732">Signal</keyword>
<evidence type="ECO:0000256" key="13">
    <source>
        <dbReference type="ARBA" id="ARBA00023157"/>
    </source>
</evidence>
<keyword evidence="8" id="KW-0418">Kinase</keyword>
<keyword evidence="19" id="KW-1185">Reference proteome</keyword>
<keyword evidence="15" id="KW-0325">Glycoprotein</keyword>
<evidence type="ECO:0000256" key="11">
    <source>
        <dbReference type="ARBA" id="ARBA00023136"/>
    </source>
</evidence>
<keyword evidence="9" id="KW-0067">ATP-binding</keyword>
<keyword evidence="10" id="KW-1133">Transmembrane helix</keyword>
<keyword evidence="12" id="KW-0829">Tyrosine-protein kinase</keyword>
<evidence type="ECO:0000256" key="12">
    <source>
        <dbReference type="ARBA" id="ARBA00023137"/>
    </source>
</evidence>
<keyword evidence="7" id="KW-0547">Nucleotide-binding</keyword>
<evidence type="ECO:0000256" key="8">
    <source>
        <dbReference type="ARBA" id="ARBA00022777"/>
    </source>
</evidence>
<reference evidence="18" key="1">
    <citation type="submission" date="2006-10" db="EMBL/GenBank/DDBJ databases">
        <authorList>
            <person name="Amadeo P."/>
            <person name="Zhao Q."/>
            <person name="Wortman J."/>
            <person name="Fraser-Liggett C."/>
            <person name="Carlton J."/>
        </authorList>
    </citation>
    <scope>NUCLEOTIDE SEQUENCE</scope>
    <source>
        <strain evidence="18">G3</strain>
    </source>
</reference>
<evidence type="ECO:0000259" key="17">
    <source>
        <dbReference type="Pfam" id="PF12810"/>
    </source>
</evidence>
<feature type="region of interest" description="Disordered" evidence="16">
    <location>
        <begin position="119"/>
        <end position="140"/>
    </location>
</feature>
<evidence type="ECO:0000256" key="2">
    <source>
        <dbReference type="ARBA" id="ARBA00011902"/>
    </source>
</evidence>
<dbReference type="VEuPathDB" id="TrichDB:TVAG_052970"/>
<organism evidence="18 19">
    <name type="scientific">Trichomonas vaginalis (strain ATCC PRA-98 / G3)</name>
    <dbReference type="NCBI Taxonomy" id="412133"/>
    <lineage>
        <taxon>Eukaryota</taxon>
        <taxon>Metamonada</taxon>
        <taxon>Parabasalia</taxon>
        <taxon>Trichomonadida</taxon>
        <taxon>Trichomonadidae</taxon>
        <taxon>Trichomonas</taxon>
    </lineage>
</organism>
<keyword evidence="5" id="KW-0812">Transmembrane</keyword>
<evidence type="ECO:0000256" key="10">
    <source>
        <dbReference type="ARBA" id="ARBA00022989"/>
    </source>
</evidence>
<evidence type="ECO:0000313" key="18">
    <source>
        <dbReference type="EMBL" id="EAX99454.1"/>
    </source>
</evidence>